<evidence type="ECO:0000313" key="7">
    <source>
        <dbReference type="Proteomes" id="UP001147700"/>
    </source>
</evidence>
<dbReference type="InterPro" id="IPR001647">
    <property type="entry name" value="HTH_TetR"/>
</dbReference>
<dbReference type="Gene3D" id="3.60.40.10">
    <property type="entry name" value="PPM-type phosphatase domain"/>
    <property type="match status" value="1"/>
</dbReference>
<dbReference type="InterPro" id="IPR009057">
    <property type="entry name" value="Homeodomain-like_sf"/>
</dbReference>
<dbReference type="SUPFAM" id="SSF46689">
    <property type="entry name" value="Homeodomain-like"/>
    <property type="match status" value="1"/>
</dbReference>
<dbReference type="Pfam" id="PF07228">
    <property type="entry name" value="SpoIIE"/>
    <property type="match status" value="1"/>
</dbReference>
<accession>A0ABT4RSZ2</accession>
<dbReference type="PANTHER" id="PTHR43156:SF2">
    <property type="entry name" value="STAGE II SPORULATION PROTEIN E"/>
    <property type="match status" value="1"/>
</dbReference>
<dbReference type="PROSITE" id="PS50977">
    <property type="entry name" value="HTH_TETR_2"/>
    <property type="match status" value="1"/>
</dbReference>
<feature type="DNA-binding region" description="H-T-H motif" evidence="3">
    <location>
        <begin position="28"/>
        <end position="47"/>
    </location>
</feature>
<proteinExistence type="predicted"/>
<dbReference type="RefSeq" id="WP_202957974.1">
    <property type="nucleotide sequence ID" value="NZ_JAPCID010000063.1"/>
</dbReference>
<evidence type="ECO:0000256" key="4">
    <source>
        <dbReference type="SAM" id="MobiDB-lite"/>
    </source>
</evidence>
<dbReference type="Proteomes" id="UP001147700">
    <property type="component" value="Unassembled WGS sequence"/>
</dbReference>
<dbReference type="InterPro" id="IPR036457">
    <property type="entry name" value="PPM-type-like_dom_sf"/>
</dbReference>
<dbReference type="EMBL" id="JAPCID010000063">
    <property type="protein sequence ID" value="MDA0141697.1"/>
    <property type="molecule type" value="Genomic_DNA"/>
</dbReference>
<dbReference type="Pfam" id="PF00440">
    <property type="entry name" value="TetR_N"/>
    <property type="match status" value="1"/>
</dbReference>
<protein>
    <submittedName>
        <fullName evidence="6">SpoIIE family protein phosphatase</fullName>
    </submittedName>
</protein>
<keyword evidence="1" id="KW-0378">Hydrolase</keyword>
<name>A0ABT4RSZ2_9ACTN</name>
<dbReference type="InterPro" id="IPR052016">
    <property type="entry name" value="Bact_Sigma-Reg"/>
</dbReference>
<evidence type="ECO:0000256" key="3">
    <source>
        <dbReference type="PROSITE-ProRule" id="PRU00335"/>
    </source>
</evidence>
<evidence type="ECO:0000256" key="1">
    <source>
        <dbReference type="ARBA" id="ARBA00022801"/>
    </source>
</evidence>
<reference evidence="6" key="1">
    <citation type="submission" date="2022-10" db="EMBL/GenBank/DDBJ databases">
        <title>The WGS of Solirubrobacter sp. CPCC 204708.</title>
        <authorList>
            <person name="Jiang Z."/>
        </authorList>
    </citation>
    <scope>NUCLEOTIDE SEQUENCE</scope>
    <source>
        <strain evidence="6">CPCC 204708</strain>
    </source>
</reference>
<keyword evidence="7" id="KW-1185">Reference proteome</keyword>
<evidence type="ECO:0000259" key="5">
    <source>
        <dbReference type="PROSITE" id="PS50977"/>
    </source>
</evidence>
<dbReference type="SUPFAM" id="SSF81606">
    <property type="entry name" value="PP2C-like"/>
    <property type="match status" value="1"/>
</dbReference>
<feature type="domain" description="HTH tetR-type" evidence="5">
    <location>
        <begin position="7"/>
        <end position="65"/>
    </location>
</feature>
<sequence>MERADAQRTRVRIVEASRRLLEQSPAAPVADVAAAAGVSRSTLYRHFPDRESLLRAVQAHRPRDAGETTERSLPPGHLGRERPVPLEGIHVFDVVAPPVLPEQLVAEAQRIADVPLALYVLDIDGSHLLRVAGPDRLPERIAAPLAVGPELDSDGLSQLRAVLADRPGIEVVPLWLRGRATGVMLTLGRPRRPLAEIARQAAAAITLADRYTDTFARGQRRKQPTAAAEIQQSLLPPRISRISGGEVAGNVLPSYEVAGDWFDIVENLDGVWLTLADGLGPSTRAAASSAVALGALRASRRSGGTPQDALMLMHRTLREMPGPAEEMTAIVARWDPATFQLELVNCGHAPPLVVRADRTVETLKLPVRRGLGGRASPRPSEFVTTLSPGERLVLFSDGVVADGAGQAGLSYDDVAEAALRSERGSAADTVRQVHRAVLEASGSDLRDDATVVCLAAE</sequence>
<comment type="caution">
    <text evidence="6">The sequence shown here is derived from an EMBL/GenBank/DDBJ whole genome shotgun (WGS) entry which is preliminary data.</text>
</comment>
<dbReference type="Gene3D" id="1.10.357.10">
    <property type="entry name" value="Tetracycline Repressor, domain 2"/>
    <property type="match status" value="1"/>
</dbReference>
<organism evidence="6 7">
    <name type="scientific">Solirubrobacter deserti</name>
    <dbReference type="NCBI Taxonomy" id="2282478"/>
    <lineage>
        <taxon>Bacteria</taxon>
        <taxon>Bacillati</taxon>
        <taxon>Actinomycetota</taxon>
        <taxon>Thermoleophilia</taxon>
        <taxon>Solirubrobacterales</taxon>
        <taxon>Solirubrobacteraceae</taxon>
        <taxon>Solirubrobacter</taxon>
    </lineage>
</organism>
<feature type="compositionally biased region" description="Basic and acidic residues" evidence="4">
    <location>
        <begin position="61"/>
        <end position="70"/>
    </location>
</feature>
<dbReference type="SMART" id="SM00331">
    <property type="entry name" value="PP2C_SIG"/>
    <property type="match status" value="1"/>
</dbReference>
<dbReference type="PANTHER" id="PTHR43156">
    <property type="entry name" value="STAGE II SPORULATION PROTEIN E-RELATED"/>
    <property type="match status" value="1"/>
</dbReference>
<gene>
    <name evidence="6" type="ORF">OJ962_29670</name>
</gene>
<evidence type="ECO:0000256" key="2">
    <source>
        <dbReference type="ARBA" id="ARBA00023125"/>
    </source>
</evidence>
<evidence type="ECO:0000313" key="6">
    <source>
        <dbReference type="EMBL" id="MDA0141697.1"/>
    </source>
</evidence>
<feature type="region of interest" description="Disordered" evidence="4">
    <location>
        <begin position="59"/>
        <end position="80"/>
    </location>
</feature>
<keyword evidence="2 3" id="KW-0238">DNA-binding</keyword>
<dbReference type="InterPro" id="IPR001932">
    <property type="entry name" value="PPM-type_phosphatase-like_dom"/>
</dbReference>